<organism evidence="2 3">
    <name type="scientific">Araneus ventricosus</name>
    <name type="common">Orbweaver spider</name>
    <name type="synonym">Epeira ventricosa</name>
    <dbReference type="NCBI Taxonomy" id="182803"/>
    <lineage>
        <taxon>Eukaryota</taxon>
        <taxon>Metazoa</taxon>
        <taxon>Ecdysozoa</taxon>
        <taxon>Arthropoda</taxon>
        <taxon>Chelicerata</taxon>
        <taxon>Arachnida</taxon>
        <taxon>Araneae</taxon>
        <taxon>Araneomorphae</taxon>
        <taxon>Entelegynae</taxon>
        <taxon>Araneoidea</taxon>
        <taxon>Araneidae</taxon>
        <taxon>Araneus</taxon>
    </lineage>
</organism>
<name>A0A4Y2JJP8_ARAVE</name>
<evidence type="ECO:0000256" key="1">
    <source>
        <dbReference type="SAM" id="Phobius"/>
    </source>
</evidence>
<evidence type="ECO:0000313" key="3">
    <source>
        <dbReference type="Proteomes" id="UP000499080"/>
    </source>
</evidence>
<dbReference type="AlphaFoldDB" id="A0A4Y2JJP8"/>
<dbReference type="OrthoDB" id="10624939at2759"/>
<protein>
    <submittedName>
        <fullName evidence="2">Uncharacterized protein</fullName>
    </submittedName>
</protein>
<sequence length="98" mass="11581">MYASCTMDGRYKLHYGWWIQVALWMVDTSCTMDGGYKLHYGLWIQVALWIVDTSCTMVLYYTEKYYISTLHSSVSAKWAKCDWFTLILNSPYMEGFIK</sequence>
<keyword evidence="3" id="KW-1185">Reference proteome</keyword>
<feature type="transmembrane region" description="Helical" evidence="1">
    <location>
        <begin position="42"/>
        <end position="62"/>
    </location>
</feature>
<keyword evidence="1" id="KW-0812">Transmembrane</keyword>
<comment type="caution">
    <text evidence="2">The sequence shown here is derived from an EMBL/GenBank/DDBJ whole genome shotgun (WGS) entry which is preliminary data.</text>
</comment>
<reference evidence="2 3" key="1">
    <citation type="journal article" date="2019" name="Sci. Rep.">
        <title>Orb-weaving spider Araneus ventricosus genome elucidates the spidroin gene catalogue.</title>
        <authorList>
            <person name="Kono N."/>
            <person name="Nakamura H."/>
            <person name="Ohtoshi R."/>
            <person name="Moran D.A.P."/>
            <person name="Shinohara A."/>
            <person name="Yoshida Y."/>
            <person name="Fujiwara M."/>
            <person name="Mori M."/>
            <person name="Tomita M."/>
            <person name="Arakawa K."/>
        </authorList>
    </citation>
    <scope>NUCLEOTIDE SEQUENCE [LARGE SCALE GENOMIC DNA]</scope>
</reference>
<gene>
    <name evidence="2" type="ORF">AVEN_65498_1</name>
</gene>
<evidence type="ECO:0000313" key="2">
    <source>
        <dbReference type="EMBL" id="GBM89688.1"/>
    </source>
</evidence>
<dbReference type="EMBL" id="BGPR01003563">
    <property type="protein sequence ID" value="GBM89688.1"/>
    <property type="molecule type" value="Genomic_DNA"/>
</dbReference>
<keyword evidence="1" id="KW-0472">Membrane</keyword>
<accession>A0A4Y2JJP8</accession>
<dbReference type="Proteomes" id="UP000499080">
    <property type="component" value="Unassembled WGS sequence"/>
</dbReference>
<keyword evidence="1" id="KW-1133">Transmembrane helix</keyword>
<proteinExistence type="predicted"/>